<dbReference type="STRING" id="86166.TAGGR_1725"/>
<evidence type="ECO:0000259" key="1">
    <source>
        <dbReference type="Pfam" id="PF10047"/>
    </source>
</evidence>
<keyword evidence="3" id="KW-1185">Reference proteome</keyword>
<protein>
    <recommendedName>
        <fullName evidence="1">DUF2281 domain-containing protein</fullName>
    </recommendedName>
</protein>
<dbReference type="EMBL" id="BCNO01000001">
    <property type="protein sequence ID" value="GAQ94541.1"/>
    <property type="molecule type" value="Genomic_DNA"/>
</dbReference>
<name>A0A0U9HV41_9BACT</name>
<reference evidence="3" key="1">
    <citation type="submission" date="2016-01" db="EMBL/GenBank/DDBJ databases">
        <title>Draft genome sequence of Thermodesulfovibrio aggregans strain TGE-P1.</title>
        <authorList>
            <person name="Sekiguchi Y."/>
            <person name="Ohashi A."/>
            <person name="Matsuura N."/>
            <person name="Tourlousse M.D."/>
        </authorList>
    </citation>
    <scope>NUCLEOTIDE SEQUENCE [LARGE SCALE GENOMIC DNA]</scope>
    <source>
        <strain evidence="3">TGE-P1</strain>
    </source>
</reference>
<comment type="caution">
    <text evidence="2">The sequence shown here is derived from an EMBL/GenBank/DDBJ whole genome shotgun (WGS) entry which is preliminary data.</text>
</comment>
<dbReference type="Pfam" id="PF10047">
    <property type="entry name" value="DUF2281"/>
    <property type="match status" value="1"/>
</dbReference>
<organism evidence="2 3">
    <name type="scientific">Thermodesulfovibrio aggregans</name>
    <dbReference type="NCBI Taxonomy" id="86166"/>
    <lineage>
        <taxon>Bacteria</taxon>
        <taxon>Pseudomonadati</taxon>
        <taxon>Nitrospirota</taxon>
        <taxon>Thermodesulfovibrionia</taxon>
        <taxon>Thermodesulfovibrionales</taxon>
        <taxon>Thermodesulfovibrionaceae</taxon>
        <taxon>Thermodesulfovibrio</taxon>
    </lineage>
</organism>
<evidence type="ECO:0000313" key="3">
    <source>
        <dbReference type="Proteomes" id="UP000054976"/>
    </source>
</evidence>
<sequence>METVRDEELLKLIESLPDNMKREVKDFVEYLLYKSSKKERKLSLNWKGGLSEYKDKYTSIELQKKALEWRTYL</sequence>
<dbReference type="OrthoDB" id="9813378at2"/>
<feature type="domain" description="DUF2281" evidence="1">
    <location>
        <begin position="8"/>
        <end position="66"/>
    </location>
</feature>
<proteinExistence type="predicted"/>
<dbReference type="AlphaFoldDB" id="A0A0U9HV41"/>
<accession>A0A0U9HV41</accession>
<dbReference type="Proteomes" id="UP000054976">
    <property type="component" value="Unassembled WGS sequence"/>
</dbReference>
<dbReference type="InterPro" id="IPR018739">
    <property type="entry name" value="DUF2281"/>
</dbReference>
<gene>
    <name evidence="2" type="ORF">TAGGR_1725</name>
</gene>
<dbReference type="RefSeq" id="WP_059175985.1">
    <property type="nucleotide sequence ID" value="NZ_BCNO01000001.1"/>
</dbReference>
<evidence type="ECO:0000313" key="2">
    <source>
        <dbReference type="EMBL" id="GAQ94541.1"/>
    </source>
</evidence>